<dbReference type="Proteomes" id="UP000676079">
    <property type="component" value="Chromosome"/>
</dbReference>
<evidence type="ECO:0000256" key="2">
    <source>
        <dbReference type="PROSITE-ProRule" id="PRU00335"/>
    </source>
</evidence>
<dbReference type="PANTHER" id="PTHR30055:SF146">
    <property type="entry name" value="HTH-TYPE TRANSCRIPTIONAL DUAL REGULATOR CECR"/>
    <property type="match status" value="1"/>
</dbReference>
<feature type="DNA-binding region" description="H-T-H motif" evidence="2">
    <location>
        <begin position="76"/>
        <end position="95"/>
    </location>
</feature>
<evidence type="ECO:0000259" key="4">
    <source>
        <dbReference type="PROSITE" id="PS50977"/>
    </source>
</evidence>
<feature type="domain" description="HTH tetR-type" evidence="4">
    <location>
        <begin position="53"/>
        <end position="113"/>
    </location>
</feature>
<dbReference type="Pfam" id="PF18556">
    <property type="entry name" value="TetR_C_35"/>
    <property type="match status" value="1"/>
</dbReference>
<evidence type="ECO:0000313" key="6">
    <source>
        <dbReference type="Proteomes" id="UP000676079"/>
    </source>
</evidence>
<reference evidence="5 6" key="1">
    <citation type="submission" date="2021-05" db="EMBL/GenBank/DDBJ databases">
        <title>Direct Submission.</title>
        <authorList>
            <person name="Li K."/>
            <person name="Gao J."/>
        </authorList>
    </citation>
    <scope>NUCLEOTIDE SEQUENCE [LARGE SCALE GENOMIC DNA]</scope>
    <source>
        <strain evidence="5 6">Mg02</strain>
    </source>
</reference>
<name>A0ABX8BQ04_9ACTN</name>
<evidence type="ECO:0000256" key="3">
    <source>
        <dbReference type="SAM" id="MobiDB-lite"/>
    </source>
</evidence>
<dbReference type="EMBL" id="CP074133">
    <property type="protein sequence ID" value="QUX23793.1"/>
    <property type="molecule type" value="Genomic_DNA"/>
</dbReference>
<dbReference type="InterPro" id="IPR050109">
    <property type="entry name" value="HTH-type_TetR-like_transc_reg"/>
</dbReference>
<dbReference type="InterPro" id="IPR001647">
    <property type="entry name" value="HTH_TetR"/>
</dbReference>
<gene>
    <name evidence="5" type="ORF">KGD84_05525</name>
</gene>
<dbReference type="InterPro" id="IPR040611">
    <property type="entry name" value="AlkX_C"/>
</dbReference>
<evidence type="ECO:0000313" key="5">
    <source>
        <dbReference type="EMBL" id="QUX23793.1"/>
    </source>
</evidence>
<dbReference type="InterPro" id="IPR009057">
    <property type="entry name" value="Homeodomain-like_sf"/>
</dbReference>
<keyword evidence="1 2" id="KW-0238">DNA-binding</keyword>
<evidence type="ECO:0000256" key="1">
    <source>
        <dbReference type="ARBA" id="ARBA00023125"/>
    </source>
</evidence>
<dbReference type="PROSITE" id="PS50977">
    <property type="entry name" value="HTH_TETR_2"/>
    <property type="match status" value="1"/>
</dbReference>
<dbReference type="PANTHER" id="PTHR30055">
    <property type="entry name" value="HTH-TYPE TRANSCRIPTIONAL REGULATOR RUTR"/>
    <property type="match status" value="1"/>
</dbReference>
<keyword evidence="6" id="KW-1185">Reference proteome</keyword>
<dbReference type="Pfam" id="PF00440">
    <property type="entry name" value="TetR_N"/>
    <property type="match status" value="1"/>
</dbReference>
<accession>A0ABX8BQ04</accession>
<proteinExistence type="predicted"/>
<feature type="region of interest" description="Disordered" evidence="3">
    <location>
        <begin position="1"/>
        <end position="27"/>
    </location>
</feature>
<sequence length="238" mass="25707">MGGNATLPGTNMAKRPHTRDQSVSRRRLRVTEPGVGVRASGCHHGGMDTRQGGSVRERLMDAAYAEVVSGGWAERRMADIAAAAQVSRQTLYNVFGSKEGLLQDVVVREVNALLDEVMRVLAAEHGDPAHTVSRTARLILDTARGNPLLHAVVTGDRELLPVLTTRSEPLLEVLGERIAASLRDHRPGLDRALAEAVADVGVRLTVSYALQPIDPAEAARRIETVTHGMLLVGHREEC</sequence>
<organism evidence="5 6">
    <name type="scientific">Nocardiopsis changdeensis</name>
    <dbReference type="NCBI Taxonomy" id="2831969"/>
    <lineage>
        <taxon>Bacteria</taxon>
        <taxon>Bacillati</taxon>
        <taxon>Actinomycetota</taxon>
        <taxon>Actinomycetes</taxon>
        <taxon>Streptosporangiales</taxon>
        <taxon>Nocardiopsidaceae</taxon>
        <taxon>Nocardiopsis</taxon>
    </lineage>
</organism>
<protein>
    <submittedName>
        <fullName evidence="5">TetR family transcriptional regulator</fullName>
    </submittedName>
</protein>
<dbReference type="Gene3D" id="1.10.357.10">
    <property type="entry name" value="Tetracycline Repressor, domain 2"/>
    <property type="match status" value="1"/>
</dbReference>
<dbReference type="SUPFAM" id="SSF46689">
    <property type="entry name" value="Homeodomain-like"/>
    <property type="match status" value="1"/>
</dbReference>